<accession>A0A5B7JNT0</accession>
<reference evidence="1 2" key="1">
    <citation type="submission" date="2019-05" db="EMBL/GenBank/DDBJ databases">
        <title>Another draft genome of Portunus trituberculatus and its Hox gene families provides insights of decapod evolution.</title>
        <authorList>
            <person name="Jeong J.-H."/>
            <person name="Song I."/>
            <person name="Kim S."/>
            <person name="Choi T."/>
            <person name="Kim D."/>
            <person name="Ryu S."/>
            <person name="Kim W."/>
        </authorList>
    </citation>
    <scope>NUCLEOTIDE SEQUENCE [LARGE SCALE GENOMIC DNA]</scope>
    <source>
        <tissue evidence="1">Muscle</tissue>
    </source>
</reference>
<dbReference type="AlphaFoldDB" id="A0A5B7JNT0"/>
<proteinExistence type="predicted"/>
<sequence>MLITLLYFSISLAQHPRTLDQSF</sequence>
<gene>
    <name evidence="1" type="ORF">E2C01_091341</name>
</gene>
<comment type="caution">
    <text evidence="1">The sequence shown here is derived from an EMBL/GenBank/DDBJ whole genome shotgun (WGS) entry which is preliminary data.</text>
</comment>
<dbReference type="EMBL" id="VSRR010104652">
    <property type="protein sequence ID" value="MPC96103.1"/>
    <property type="molecule type" value="Genomic_DNA"/>
</dbReference>
<dbReference type="Proteomes" id="UP000324222">
    <property type="component" value="Unassembled WGS sequence"/>
</dbReference>
<evidence type="ECO:0000313" key="1">
    <source>
        <dbReference type="EMBL" id="MPC96103.1"/>
    </source>
</evidence>
<name>A0A5B7JNT0_PORTR</name>
<organism evidence="1 2">
    <name type="scientific">Portunus trituberculatus</name>
    <name type="common">Swimming crab</name>
    <name type="synonym">Neptunus trituberculatus</name>
    <dbReference type="NCBI Taxonomy" id="210409"/>
    <lineage>
        <taxon>Eukaryota</taxon>
        <taxon>Metazoa</taxon>
        <taxon>Ecdysozoa</taxon>
        <taxon>Arthropoda</taxon>
        <taxon>Crustacea</taxon>
        <taxon>Multicrustacea</taxon>
        <taxon>Malacostraca</taxon>
        <taxon>Eumalacostraca</taxon>
        <taxon>Eucarida</taxon>
        <taxon>Decapoda</taxon>
        <taxon>Pleocyemata</taxon>
        <taxon>Brachyura</taxon>
        <taxon>Eubrachyura</taxon>
        <taxon>Portunoidea</taxon>
        <taxon>Portunidae</taxon>
        <taxon>Portuninae</taxon>
        <taxon>Portunus</taxon>
    </lineage>
</organism>
<protein>
    <submittedName>
        <fullName evidence="1">Uncharacterized protein</fullName>
    </submittedName>
</protein>
<keyword evidence="2" id="KW-1185">Reference proteome</keyword>
<evidence type="ECO:0000313" key="2">
    <source>
        <dbReference type="Proteomes" id="UP000324222"/>
    </source>
</evidence>